<dbReference type="EMBL" id="GGEC01081600">
    <property type="protein sequence ID" value="MBX62084.1"/>
    <property type="molecule type" value="Transcribed_RNA"/>
</dbReference>
<sequence>MGLVLVNVEELDYVGMRREKLENLGFRQEAVCVDGITGGKALLDRLDGEDFAGRVTGASANDAESSAANLVADTVVFLENLSHYSV</sequence>
<organism evidence="1">
    <name type="scientific">Rhizophora mucronata</name>
    <name type="common">Asiatic mangrove</name>
    <dbReference type="NCBI Taxonomy" id="61149"/>
    <lineage>
        <taxon>Eukaryota</taxon>
        <taxon>Viridiplantae</taxon>
        <taxon>Streptophyta</taxon>
        <taxon>Embryophyta</taxon>
        <taxon>Tracheophyta</taxon>
        <taxon>Spermatophyta</taxon>
        <taxon>Magnoliopsida</taxon>
        <taxon>eudicotyledons</taxon>
        <taxon>Gunneridae</taxon>
        <taxon>Pentapetalae</taxon>
        <taxon>rosids</taxon>
        <taxon>fabids</taxon>
        <taxon>Malpighiales</taxon>
        <taxon>Rhizophoraceae</taxon>
        <taxon>Rhizophora</taxon>
    </lineage>
</organism>
<evidence type="ECO:0000313" key="1">
    <source>
        <dbReference type="EMBL" id="MBX62084.1"/>
    </source>
</evidence>
<name>A0A2P2Q531_RHIMU</name>
<dbReference type="AlphaFoldDB" id="A0A2P2Q531"/>
<accession>A0A2P2Q531</accession>
<protein>
    <submittedName>
        <fullName evidence="1">Uncharacterized protein</fullName>
    </submittedName>
</protein>
<proteinExistence type="predicted"/>
<reference evidence="1" key="1">
    <citation type="submission" date="2018-02" db="EMBL/GenBank/DDBJ databases">
        <title>Rhizophora mucronata_Transcriptome.</title>
        <authorList>
            <person name="Meera S.P."/>
            <person name="Sreeshan A."/>
            <person name="Augustine A."/>
        </authorList>
    </citation>
    <scope>NUCLEOTIDE SEQUENCE</scope>
    <source>
        <tissue evidence="1">Leaf</tissue>
    </source>
</reference>